<reference evidence="7 8" key="1">
    <citation type="submission" date="2016-11" db="EMBL/GenBank/DDBJ databases">
        <title>The macronuclear genome of Stentor coeruleus: a giant cell with tiny introns.</title>
        <authorList>
            <person name="Slabodnick M."/>
            <person name="Ruby J.G."/>
            <person name="Reiff S.B."/>
            <person name="Swart E.C."/>
            <person name="Gosai S."/>
            <person name="Prabakaran S."/>
            <person name="Witkowska E."/>
            <person name="Larue G.E."/>
            <person name="Fisher S."/>
            <person name="Freeman R.M."/>
            <person name="Gunawardena J."/>
            <person name="Chu W."/>
            <person name="Stover N.A."/>
            <person name="Gregory B.D."/>
            <person name="Nowacki M."/>
            <person name="Derisi J."/>
            <person name="Roy S.W."/>
            <person name="Marshall W.F."/>
            <person name="Sood P."/>
        </authorList>
    </citation>
    <scope>NUCLEOTIDE SEQUENCE [LARGE SCALE GENOMIC DNA]</scope>
    <source>
        <strain evidence="7">WM001</strain>
    </source>
</reference>
<protein>
    <recommendedName>
        <fullName evidence="6">RING-type domain-containing protein</fullName>
    </recommendedName>
</protein>
<accession>A0A1R2BF26</accession>
<evidence type="ECO:0000256" key="2">
    <source>
        <dbReference type="ARBA" id="ARBA00022771"/>
    </source>
</evidence>
<feature type="compositionally biased region" description="Polar residues" evidence="5">
    <location>
        <begin position="221"/>
        <end position="237"/>
    </location>
</feature>
<name>A0A1R2BF26_9CILI</name>
<proteinExistence type="predicted"/>
<dbReference type="SMART" id="SM00184">
    <property type="entry name" value="RING"/>
    <property type="match status" value="2"/>
</dbReference>
<sequence>MPVPQIPLKQQNIPILTPEKTNILDKNLGSSGTDIKNANSQELKPPNLIYPLPFRPNPNTMIDKSGPPPPSLVSNTLSQPQNFVSSAPVQVPVNKPPVSPLKTEINPSPSLFMKSSSNNKEFSQSESQSKDIFPPSLLSKPQMPAIIDRNILTNQPDVNSKVSGSPIVKNPEVMVEDMKTQGNNYKNQEIPSSRNISSKPPPLKFKSQNQSLQLDPENDQKINQNPQLISKTQNFDMPSTKFDNKNLTSNINKNPQNNPEYTFSSNNSLTLPSEDQKGPDFESNSSISPNNSGILVIGRDINSLSLQYLDIKVCFICKSNKCLITLKCEHVLCENCLQKNIENTAEMQIFHSEKVKIRPLCPSCKKPIYEKLFIETSYYKNIISKYTERYINVLFGTKMCFSCKKIYSLTRFFKTPNCQHQCKECVATEINLSKTKCPFCPEIYDIESLKNTRQKCSCCKEDKFYVIDCIFSICKEHYHCLKCLQIALCSRKCGKCERNVGKEDYCRVYKRLRRFREQFT</sequence>
<evidence type="ECO:0000256" key="1">
    <source>
        <dbReference type="ARBA" id="ARBA00022723"/>
    </source>
</evidence>
<feature type="compositionally biased region" description="Polar residues" evidence="5">
    <location>
        <begin position="245"/>
        <end position="273"/>
    </location>
</feature>
<dbReference type="Proteomes" id="UP000187209">
    <property type="component" value="Unassembled WGS sequence"/>
</dbReference>
<keyword evidence="8" id="KW-1185">Reference proteome</keyword>
<feature type="region of interest" description="Disordered" evidence="5">
    <location>
        <begin position="104"/>
        <end position="137"/>
    </location>
</feature>
<gene>
    <name evidence="7" type="ORF">SteCoe_25546</name>
</gene>
<keyword evidence="2 4" id="KW-0863">Zinc-finger</keyword>
<keyword evidence="3" id="KW-0862">Zinc</keyword>
<evidence type="ECO:0000313" key="8">
    <source>
        <dbReference type="Proteomes" id="UP000187209"/>
    </source>
</evidence>
<dbReference type="AlphaFoldDB" id="A0A1R2BF26"/>
<dbReference type="InterPro" id="IPR017907">
    <property type="entry name" value="Znf_RING_CS"/>
</dbReference>
<evidence type="ECO:0000256" key="5">
    <source>
        <dbReference type="SAM" id="MobiDB-lite"/>
    </source>
</evidence>
<dbReference type="EMBL" id="MPUH01000696">
    <property type="protein sequence ID" value="OMJ75349.1"/>
    <property type="molecule type" value="Genomic_DNA"/>
</dbReference>
<feature type="region of interest" description="Disordered" evidence="5">
    <location>
        <begin position="28"/>
        <end position="78"/>
    </location>
</feature>
<dbReference type="PROSITE" id="PS00518">
    <property type="entry name" value="ZF_RING_1"/>
    <property type="match status" value="1"/>
</dbReference>
<feature type="domain" description="RING-type" evidence="6">
    <location>
        <begin position="314"/>
        <end position="365"/>
    </location>
</feature>
<evidence type="ECO:0000256" key="4">
    <source>
        <dbReference type="PROSITE-ProRule" id="PRU00175"/>
    </source>
</evidence>
<evidence type="ECO:0000313" key="7">
    <source>
        <dbReference type="EMBL" id="OMJ75349.1"/>
    </source>
</evidence>
<dbReference type="InterPro" id="IPR001841">
    <property type="entry name" value="Znf_RING"/>
</dbReference>
<comment type="caution">
    <text evidence="7">The sequence shown here is derived from an EMBL/GenBank/DDBJ whole genome shotgun (WGS) entry which is preliminary data.</text>
</comment>
<feature type="compositionally biased region" description="Polar residues" evidence="5">
    <location>
        <begin position="105"/>
        <end position="127"/>
    </location>
</feature>
<dbReference type="Gene3D" id="3.30.40.10">
    <property type="entry name" value="Zinc/RING finger domain, C3HC4 (zinc finger)"/>
    <property type="match status" value="1"/>
</dbReference>
<feature type="region of interest" description="Disordered" evidence="5">
    <location>
        <begin position="183"/>
        <end position="286"/>
    </location>
</feature>
<dbReference type="InterPro" id="IPR013083">
    <property type="entry name" value="Znf_RING/FYVE/PHD"/>
</dbReference>
<dbReference type="GO" id="GO:0008270">
    <property type="term" value="F:zinc ion binding"/>
    <property type="evidence" value="ECO:0007669"/>
    <property type="project" value="UniProtKB-KW"/>
</dbReference>
<feature type="compositionally biased region" description="Polar residues" evidence="5">
    <location>
        <begin position="183"/>
        <end position="198"/>
    </location>
</feature>
<dbReference type="SUPFAM" id="SSF57850">
    <property type="entry name" value="RING/U-box"/>
    <property type="match status" value="1"/>
</dbReference>
<keyword evidence="1" id="KW-0479">Metal-binding</keyword>
<evidence type="ECO:0000256" key="3">
    <source>
        <dbReference type="ARBA" id="ARBA00022833"/>
    </source>
</evidence>
<dbReference type="PROSITE" id="PS50089">
    <property type="entry name" value="ZF_RING_2"/>
    <property type="match status" value="1"/>
</dbReference>
<feature type="compositionally biased region" description="Polar residues" evidence="5">
    <location>
        <begin position="28"/>
        <end position="42"/>
    </location>
</feature>
<evidence type="ECO:0000259" key="6">
    <source>
        <dbReference type="PROSITE" id="PS50089"/>
    </source>
</evidence>
<organism evidence="7 8">
    <name type="scientific">Stentor coeruleus</name>
    <dbReference type="NCBI Taxonomy" id="5963"/>
    <lineage>
        <taxon>Eukaryota</taxon>
        <taxon>Sar</taxon>
        <taxon>Alveolata</taxon>
        <taxon>Ciliophora</taxon>
        <taxon>Postciliodesmatophora</taxon>
        <taxon>Heterotrichea</taxon>
        <taxon>Heterotrichida</taxon>
        <taxon>Stentoridae</taxon>
        <taxon>Stentor</taxon>
    </lineage>
</organism>